<comment type="caution">
    <text evidence="2">The sequence shown here is derived from an EMBL/GenBank/DDBJ whole genome shotgun (WGS) entry which is preliminary data.</text>
</comment>
<name>A0A9D5LYV7_9FIRM</name>
<gene>
    <name evidence="2" type="ORF">INF28_03060</name>
</gene>
<sequence length="112" mass="12813">MASTNDTPAKKSNKPKKDASQQQDQLLTYHGKPLVRCGNIIYYGKPEDKYVVTFRLEDQEPLGDLQISKRVIIELKTNEGKHSQLIRQAERSGLYKAFDIGMFWLEQALENG</sequence>
<dbReference type="AlphaFoldDB" id="A0A9D5LYV7"/>
<protein>
    <submittedName>
        <fullName evidence="2">Uncharacterized protein</fullName>
    </submittedName>
</protein>
<dbReference type="RefSeq" id="WP_226392001.1">
    <property type="nucleotide sequence ID" value="NZ_JADCKB010000004.1"/>
</dbReference>
<dbReference type="Proteomes" id="UP000806542">
    <property type="component" value="Unassembled WGS sequence"/>
</dbReference>
<evidence type="ECO:0000313" key="3">
    <source>
        <dbReference type="Proteomes" id="UP000806542"/>
    </source>
</evidence>
<reference evidence="2" key="1">
    <citation type="submission" date="2020-10" db="EMBL/GenBank/DDBJ databases">
        <title>ChiBAC.</title>
        <authorList>
            <person name="Zenner C."/>
            <person name="Hitch T.C.A."/>
            <person name="Clavel T."/>
        </authorList>
    </citation>
    <scope>NUCLEOTIDE SEQUENCE</scope>
    <source>
        <strain evidence="2">DSM 107454</strain>
    </source>
</reference>
<proteinExistence type="predicted"/>
<evidence type="ECO:0000313" key="2">
    <source>
        <dbReference type="EMBL" id="MBE5039442.1"/>
    </source>
</evidence>
<organism evidence="2 3">
    <name type="scientific">Ructibacterium gallinarum</name>
    <dbReference type="NCBI Taxonomy" id="2779355"/>
    <lineage>
        <taxon>Bacteria</taxon>
        <taxon>Bacillati</taxon>
        <taxon>Bacillota</taxon>
        <taxon>Clostridia</taxon>
        <taxon>Eubacteriales</taxon>
        <taxon>Oscillospiraceae</taxon>
        <taxon>Ructibacterium</taxon>
    </lineage>
</organism>
<dbReference type="EMBL" id="JADCKB010000004">
    <property type="protein sequence ID" value="MBE5039442.1"/>
    <property type="molecule type" value="Genomic_DNA"/>
</dbReference>
<feature type="region of interest" description="Disordered" evidence="1">
    <location>
        <begin position="1"/>
        <end position="25"/>
    </location>
</feature>
<accession>A0A9D5LYV7</accession>
<evidence type="ECO:0000256" key="1">
    <source>
        <dbReference type="SAM" id="MobiDB-lite"/>
    </source>
</evidence>
<keyword evidence="3" id="KW-1185">Reference proteome</keyword>